<accession>A0A512NHG5</accession>
<reference evidence="3 4" key="1">
    <citation type="submission" date="2019-07" db="EMBL/GenBank/DDBJ databases">
        <title>Whole genome shotgun sequence of Reyranella soli NBRC 108950.</title>
        <authorList>
            <person name="Hosoyama A."/>
            <person name="Uohara A."/>
            <person name="Ohji S."/>
            <person name="Ichikawa N."/>
        </authorList>
    </citation>
    <scope>NUCLEOTIDE SEQUENCE [LARGE SCALE GENOMIC DNA]</scope>
    <source>
        <strain evidence="3 4">NBRC 108950</strain>
    </source>
</reference>
<comment type="caution">
    <text evidence="3">The sequence shown here is derived from an EMBL/GenBank/DDBJ whole genome shotgun (WGS) entry which is preliminary data.</text>
</comment>
<dbReference type="OrthoDB" id="4124121at2"/>
<evidence type="ECO:0000313" key="4">
    <source>
        <dbReference type="Proteomes" id="UP000321058"/>
    </source>
</evidence>
<dbReference type="InterPro" id="IPR051557">
    <property type="entry name" value="NipSnap_domain"/>
</dbReference>
<evidence type="ECO:0000313" key="3">
    <source>
        <dbReference type="EMBL" id="GEP58408.1"/>
    </source>
</evidence>
<sequence>MVYELRCYTLVPGKMPDYLKAAETIGRPARGNNYGVNHGYWTAEFGALNQIWHLWKYDSLDERTRLRGELGKNKDWTEKYVPTIRPWIQRQDLRLMNAVVDIKPSDGTTGNVYELRIYRTVLGGAQQYGKDFLEVKEAREKYSPIWGAWTGEVPQPNEWIHLWRYKNLQERFEARGAAMKDPAWQAYLAKGPAKLAEMHSTLLMPTNYSPLK</sequence>
<feature type="domain" description="NIPSNAP" evidence="2">
    <location>
        <begin position="113"/>
        <end position="210"/>
    </location>
</feature>
<dbReference type="InterPro" id="IPR012577">
    <property type="entry name" value="NIPSNAP"/>
</dbReference>
<protein>
    <recommendedName>
        <fullName evidence="2">NIPSNAP domain-containing protein</fullName>
    </recommendedName>
</protein>
<dbReference type="PANTHER" id="PTHR21017:SF17">
    <property type="entry name" value="PROTEIN NIPSNAP"/>
    <property type="match status" value="1"/>
</dbReference>
<dbReference type="Pfam" id="PF07978">
    <property type="entry name" value="NIPSNAP"/>
    <property type="match status" value="2"/>
</dbReference>
<dbReference type="EMBL" id="BKAJ01000099">
    <property type="protein sequence ID" value="GEP58408.1"/>
    <property type="molecule type" value="Genomic_DNA"/>
</dbReference>
<evidence type="ECO:0000256" key="1">
    <source>
        <dbReference type="ARBA" id="ARBA00005291"/>
    </source>
</evidence>
<name>A0A512NHG5_9HYPH</name>
<evidence type="ECO:0000259" key="2">
    <source>
        <dbReference type="Pfam" id="PF07978"/>
    </source>
</evidence>
<dbReference type="InterPro" id="IPR011008">
    <property type="entry name" value="Dimeric_a/b-barrel"/>
</dbReference>
<comment type="similarity">
    <text evidence="1">Belongs to the NipSnap family.</text>
</comment>
<feature type="domain" description="NIPSNAP" evidence="2">
    <location>
        <begin position="3"/>
        <end position="98"/>
    </location>
</feature>
<keyword evidence="4" id="KW-1185">Reference proteome</keyword>
<dbReference type="SUPFAM" id="SSF54909">
    <property type="entry name" value="Dimeric alpha+beta barrel"/>
    <property type="match status" value="2"/>
</dbReference>
<dbReference type="RefSeq" id="WP_147153604.1">
    <property type="nucleotide sequence ID" value="NZ_BKAJ01000099.1"/>
</dbReference>
<dbReference type="PANTHER" id="PTHR21017">
    <property type="entry name" value="NIPSNAP-RELATED"/>
    <property type="match status" value="1"/>
</dbReference>
<dbReference type="Gene3D" id="3.30.70.100">
    <property type="match status" value="2"/>
</dbReference>
<dbReference type="AlphaFoldDB" id="A0A512NHG5"/>
<gene>
    <name evidence="3" type="ORF">RSO01_55740</name>
</gene>
<dbReference type="Proteomes" id="UP000321058">
    <property type="component" value="Unassembled WGS sequence"/>
</dbReference>
<organism evidence="3 4">
    <name type="scientific">Reyranella soli</name>
    <dbReference type="NCBI Taxonomy" id="1230389"/>
    <lineage>
        <taxon>Bacteria</taxon>
        <taxon>Pseudomonadati</taxon>
        <taxon>Pseudomonadota</taxon>
        <taxon>Alphaproteobacteria</taxon>
        <taxon>Hyphomicrobiales</taxon>
        <taxon>Reyranellaceae</taxon>
        <taxon>Reyranella</taxon>
    </lineage>
</organism>
<proteinExistence type="inferred from homology"/>